<keyword evidence="1" id="KW-0596">Phosphopantetheine</keyword>
<dbReference type="PANTHER" id="PTHR45527">
    <property type="entry name" value="NONRIBOSOMAL PEPTIDE SYNTHETASE"/>
    <property type="match status" value="1"/>
</dbReference>
<evidence type="ECO:0000313" key="5">
    <source>
        <dbReference type="Proteomes" id="UP001597045"/>
    </source>
</evidence>
<dbReference type="SUPFAM" id="SSF56801">
    <property type="entry name" value="Acetyl-CoA synthetase-like"/>
    <property type="match status" value="1"/>
</dbReference>
<keyword evidence="5" id="KW-1185">Reference proteome</keyword>
<dbReference type="InterPro" id="IPR020806">
    <property type="entry name" value="PKS_PP-bd"/>
</dbReference>
<feature type="domain" description="Carrier" evidence="3">
    <location>
        <begin position="69"/>
        <end position="144"/>
    </location>
</feature>
<dbReference type="InterPro" id="IPR025110">
    <property type="entry name" value="AMP-bd_C"/>
</dbReference>
<dbReference type="SUPFAM" id="SSF47336">
    <property type="entry name" value="ACP-like"/>
    <property type="match status" value="1"/>
</dbReference>
<dbReference type="PROSITE" id="PS50075">
    <property type="entry name" value="CARRIER"/>
    <property type="match status" value="1"/>
</dbReference>
<evidence type="ECO:0000313" key="4">
    <source>
        <dbReference type="EMBL" id="MFD1052206.1"/>
    </source>
</evidence>
<dbReference type="Gene3D" id="1.10.1200.10">
    <property type="entry name" value="ACP-like"/>
    <property type="match status" value="1"/>
</dbReference>
<keyword evidence="2" id="KW-0597">Phosphoprotein</keyword>
<dbReference type="Gene3D" id="3.30.300.30">
    <property type="match status" value="1"/>
</dbReference>
<dbReference type="InterPro" id="IPR009081">
    <property type="entry name" value="PP-bd_ACP"/>
</dbReference>
<evidence type="ECO:0000256" key="1">
    <source>
        <dbReference type="ARBA" id="ARBA00022450"/>
    </source>
</evidence>
<dbReference type="Pfam" id="PF00550">
    <property type="entry name" value="PP-binding"/>
    <property type="match status" value="1"/>
</dbReference>
<accession>A0ABW3MNU9</accession>
<evidence type="ECO:0000259" key="3">
    <source>
        <dbReference type="PROSITE" id="PS50075"/>
    </source>
</evidence>
<dbReference type="Pfam" id="PF13193">
    <property type="entry name" value="AMP-binding_C"/>
    <property type="match status" value="1"/>
</dbReference>
<dbReference type="EMBL" id="JBHTIS010004222">
    <property type="protein sequence ID" value="MFD1052206.1"/>
    <property type="molecule type" value="Genomic_DNA"/>
</dbReference>
<dbReference type="InterPro" id="IPR036736">
    <property type="entry name" value="ACP-like_sf"/>
</dbReference>
<reference evidence="5" key="1">
    <citation type="journal article" date="2019" name="Int. J. Syst. Evol. Microbiol.">
        <title>The Global Catalogue of Microorganisms (GCM) 10K type strain sequencing project: providing services to taxonomists for standard genome sequencing and annotation.</title>
        <authorList>
            <consortium name="The Broad Institute Genomics Platform"/>
            <consortium name="The Broad Institute Genome Sequencing Center for Infectious Disease"/>
            <person name="Wu L."/>
            <person name="Ma J."/>
        </authorList>
    </citation>
    <scope>NUCLEOTIDE SEQUENCE [LARGE SCALE GENOMIC DNA]</scope>
    <source>
        <strain evidence="5">JCM 31486</strain>
    </source>
</reference>
<evidence type="ECO:0000256" key="2">
    <source>
        <dbReference type="ARBA" id="ARBA00022553"/>
    </source>
</evidence>
<organism evidence="4 5">
    <name type="scientific">Kibdelosporangium lantanae</name>
    <dbReference type="NCBI Taxonomy" id="1497396"/>
    <lineage>
        <taxon>Bacteria</taxon>
        <taxon>Bacillati</taxon>
        <taxon>Actinomycetota</taxon>
        <taxon>Actinomycetes</taxon>
        <taxon>Pseudonocardiales</taxon>
        <taxon>Pseudonocardiaceae</taxon>
        <taxon>Kibdelosporangium</taxon>
    </lineage>
</organism>
<protein>
    <submittedName>
        <fullName evidence="4">Phosphopantetheine-binding protein</fullName>
    </submittedName>
</protein>
<gene>
    <name evidence="4" type="ORF">ACFQ1S_44845</name>
</gene>
<dbReference type="PROSITE" id="PS00012">
    <property type="entry name" value="PHOSPHOPANTETHEINE"/>
    <property type="match status" value="1"/>
</dbReference>
<sequence>DGGRKRLVAYVVGTAADLRSHVASRLPEYMVPSAFVVLESLPLNSNGKLDRGALPEPSWEPVAGEEHVEPRTETEQALAEIWADVLGIDRCGVADNFFHLGGDSIQSMLISSRANTLFDVSLSPRDVMTAQTVEALARLVEDHILGELERIARGTDR</sequence>
<proteinExistence type="predicted"/>
<feature type="non-terminal residue" evidence="4">
    <location>
        <position position="1"/>
    </location>
</feature>
<comment type="caution">
    <text evidence="4">The sequence shown here is derived from an EMBL/GenBank/DDBJ whole genome shotgun (WGS) entry which is preliminary data.</text>
</comment>
<dbReference type="Proteomes" id="UP001597045">
    <property type="component" value="Unassembled WGS sequence"/>
</dbReference>
<dbReference type="InterPro" id="IPR006162">
    <property type="entry name" value="Ppantetheine_attach_site"/>
</dbReference>
<name>A0ABW3MNU9_9PSEU</name>
<dbReference type="InterPro" id="IPR045851">
    <property type="entry name" value="AMP-bd_C_sf"/>
</dbReference>
<dbReference type="SMART" id="SM00823">
    <property type="entry name" value="PKS_PP"/>
    <property type="match status" value="1"/>
</dbReference>
<dbReference type="PANTHER" id="PTHR45527:SF1">
    <property type="entry name" value="FATTY ACID SYNTHASE"/>
    <property type="match status" value="1"/>
</dbReference>